<dbReference type="Gene3D" id="3.30.1060.10">
    <property type="entry name" value="Peptide methionine sulphoxide reductase MsrA"/>
    <property type="match status" value="1"/>
</dbReference>
<feature type="domain" description="Peptide methionine sulphoxide reductase MsrA" evidence="6">
    <location>
        <begin position="97"/>
        <end position="247"/>
    </location>
</feature>
<evidence type="ECO:0000256" key="3">
    <source>
        <dbReference type="ARBA" id="ARBA00047806"/>
    </source>
</evidence>
<evidence type="ECO:0000313" key="8">
    <source>
        <dbReference type="Proteomes" id="UP000051451"/>
    </source>
</evidence>
<evidence type="ECO:0000256" key="1">
    <source>
        <dbReference type="ARBA" id="ARBA00005591"/>
    </source>
</evidence>
<dbReference type="PANTHER" id="PTHR43774">
    <property type="entry name" value="PEPTIDE METHIONINE SULFOXIDE REDUCTASE"/>
    <property type="match status" value="1"/>
</dbReference>
<evidence type="ECO:0000256" key="2">
    <source>
        <dbReference type="ARBA" id="ARBA00023002"/>
    </source>
</evidence>
<dbReference type="GO" id="GO:0008113">
    <property type="term" value="F:peptide-methionine (S)-S-oxide reductase activity"/>
    <property type="evidence" value="ECO:0007669"/>
    <property type="project" value="UniProtKB-UniRule"/>
</dbReference>
<dbReference type="GO" id="GO:0030153">
    <property type="term" value="P:bacteriocin immunity"/>
    <property type="evidence" value="ECO:0007669"/>
    <property type="project" value="InterPro"/>
</dbReference>
<dbReference type="GeneID" id="98319604"/>
<sequence>MNDLPNLSEQVYNLILNPATRDWERQQLVAAKNALTERNVATVWAELEYRLRPLAVRNNLTPAVADFYAILSHDENGGQSFDLTIHFASDPPWQKRAIFAGGCFWCLVEPFELRPGIIAVISGYTGGKTAAPTYETVSSQNTGHVEAVEIIFDSREIDYEDLLELYWKLIDPTDVDGQINDRGSNYRPVIFVRDRQQRQAAEKSKQALNDARKFSKPIVVPIETATKFWPAENYHQQFYRKHPQRYRLIARTRKQYLLALRVAGKLKNIFSK</sequence>
<dbReference type="OrthoDB" id="4174719at2"/>
<proteinExistence type="inferred from homology"/>
<evidence type="ECO:0000256" key="5">
    <source>
        <dbReference type="HAMAP-Rule" id="MF_01401"/>
    </source>
</evidence>
<dbReference type="EC" id="1.8.4.11" evidence="5"/>
<evidence type="ECO:0000313" key="7">
    <source>
        <dbReference type="EMBL" id="KRM05272.1"/>
    </source>
</evidence>
<gene>
    <name evidence="5" type="primary">msrA</name>
    <name evidence="7" type="ORF">FC89_GL001743</name>
</gene>
<keyword evidence="8" id="KW-1185">Reference proteome</keyword>
<evidence type="ECO:0000256" key="4">
    <source>
        <dbReference type="ARBA" id="ARBA00048782"/>
    </source>
</evidence>
<dbReference type="EMBL" id="AZGB01000022">
    <property type="protein sequence ID" value="KRM05272.1"/>
    <property type="molecule type" value="Genomic_DNA"/>
</dbReference>
<dbReference type="SUPFAM" id="SSF55068">
    <property type="entry name" value="Peptide methionine sulfoxide reductase"/>
    <property type="match status" value="1"/>
</dbReference>
<dbReference type="STRING" id="1423750.FC89_GL001743"/>
<feature type="active site" evidence="5">
    <location>
        <position position="103"/>
    </location>
</feature>
<dbReference type="PANTHER" id="PTHR43774:SF1">
    <property type="entry name" value="PEPTIDE METHIONINE SULFOXIDE REDUCTASE MSRA 2"/>
    <property type="match status" value="1"/>
</dbReference>
<dbReference type="InterPro" id="IPR036509">
    <property type="entry name" value="Met_Sox_Rdtase_MsrA_sf"/>
</dbReference>
<comment type="similarity">
    <text evidence="1 5">Belongs to the MsrA Met sulfoxide reductase family.</text>
</comment>
<dbReference type="GO" id="GO:0033744">
    <property type="term" value="F:L-methionine:thioredoxin-disulfide S-oxidoreductase activity"/>
    <property type="evidence" value="ECO:0007669"/>
    <property type="project" value="RHEA"/>
</dbReference>
<dbReference type="InterPro" id="IPR002569">
    <property type="entry name" value="Met_Sox_Rdtase_MsrA_dom"/>
</dbReference>
<accession>A0A0R1VI10</accession>
<dbReference type="InterPro" id="IPR015046">
    <property type="entry name" value="LciA_Immunity-like"/>
</dbReference>
<dbReference type="AlphaFoldDB" id="A0A0R1VI10"/>
<reference evidence="7 8" key="1">
    <citation type="journal article" date="2015" name="Genome Announc.">
        <title>Expanding the biotechnology potential of lactobacilli through comparative genomics of 213 strains and associated genera.</title>
        <authorList>
            <person name="Sun Z."/>
            <person name="Harris H.M."/>
            <person name="McCann A."/>
            <person name="Guo C."/>
            <person name="Argimon S."/>
            <person name="Zhang W."/>
            <person name="Yang X."/>
            <person name="Jeffery I.B."/>
            <person name="Cooney J.C."/>
            <person name="Kagawa T.F."/>
            <person name="Liu W."/>
            <person name="Song Y."/>
            <person name="Salvetti E."/>
            <person name="Wrobel A."/>
            <person name="Rasinkangas P."/>
            <person name="Parkhill J."/>
            <person name="Rea M.C."/>
            <person name="O'Sullivan O."/>
            <person name="Ritari J."/>
            <person name="Douillard F.P."/>
            <person name="Paul Ross R."/>
            <person name="Yang R."/>
            <person name="Briner A.E."/>
            <person name="Felis G.E."/>
            <person name="de Vos W.M."/>
            <person name="Barrangou R."/>
            <person name="Klaenhammer T.R."/>
            <person name="Caufield P.W."/>
            <person name="Cui Y."/>
            <person name="Zhang H."/>
            <person name="O'Toole P.W."/>
        </authorList>
    </citation>
    <scope>NUCLEOTIDE SEQUENCE [LARGE SCALE GENOMIC DNA]</scope>
    <source>
        <strain evidence="7 8">DSM 18630</strain>
    </source>
</reference>
<dbReference type="Pfam" id="PF08951">
    <property type="entry name" value="EntA_Immun"/>
    <property type="match status" value="1"/>
</dbReference>
<comment type="function">
    <text evidence="5">Has an important function as a repair enzyme for proteins that have been inactivated by oxidation. Catalyzes the reversible oxidation-reduction of methionine sulfoxide in proteins to methionine.</text>
</comment>
<dbReference type="RefSeq" id="WP_057872327.1">
    <property type="nucleotide sequence ID" value="NZ_AZGB01000022.1"/>
</dbReference>
<dbReference type="HAMAP" id="MF_01401">
    <property type="entry name" value="MsrA"/>
    <property type="match status" value="1"/>
</dbReference>
<evidence type="ECO:0000259" key="6">
    <source>
        <dbReference type="Pfam" id="PF01625"/>
    </source>
</evidence>
<dbReference type="Proteomes" id="UP000051451">
    <property type="component" value="Unassembled WGS sequence"/>
</dbReference>
<dbReference type="CDD" id="cd21059">
    <property type="entry name" value="LciA-like"/>
    <property type="match status" value="1"/>
</dbReference>
<dbReference type="NCBIfam" id="TIGR00401">
    <property type="entry name" value="msrA"/>
    <property type="match status" value="1"/>
</dbReference>
<keyword evidence="2 5" id="KW-0560">Oxidoreductase</keyword>
<comment type="caution">
    <text evidence="7">The sequence shown here is derived from an EMBL/GenBank/DDBJ whole genome shotgun (WGS) entry which is preliminary data.</text>
</comment>
<name>A0A0R1VI10_9LACO</name>
<comment type="catalytic activity">
    <reaction evidence="3 5">
        <text>L-methionyl-[protein] + [thioredoxin]-disulfide + H2O = L-methionyl-(S)-S-oxide-[protein] + [thioredoxin]-dithiol</text>
        <dbReference type="Rhea" id="RHEA:14217"/>
        <dbReference type="Rhea" id="RHEA-COMP:10698"/>
        <dbReference type="Rhea" id="RHEA-COMP:10700"/>
        <dbReference type="Rhea" id="RHEA-COMP:12313"/>
        <dbReference type="Rhea" id="RHEA-COMP:12315"/>
        <dbReference type="ChEBI" id="CHEBI:15377"/>
        <dbReference type="ChEBI" id="CHEBI:16044"/>
        <dbReference type="ChEBI" id="CHEBI:29950"/>
        <dbReference type="ChEBI" id="CHEBI:44120"/>
        <dbReference type="ChEBI" id="CHEBI:50058"/>
        <dbReference type="EC" id="1.8.4.11"/>
    </reaction>
</comment>
<dbReference type="Pfam" id="PF01625">
    <property type="entry name" value="PMSR"/>
    <property type="match status" value="1"/>
</dbReference>
<dbReference type="PATRIC" id="fig|1423750.3.peg.1788"/>
<organism evidence="7 8">
    <name type="scientific">Liquorilactobacillus ghanensis DSM 18630</name>
    <dbReference type="NCBI Taxonomy" id="1423750"/>
    <lineage>
        <taxon>Bacteria</taxon>
        <taxon>Bacillati</taxon>
        <taxon>Bacillota</taxon>
        <taxon>Bacilli</taxon>
        <taxon>Lactobacillales</taxon>
        <taxon>Lactobacillaceae</taxon>
        <taxon>Liquorilactobacillus</taxon>
    </lineage>
</organism>
<protein>
    <recommendedName>
        <fullName evidence="5">Peptide methionine sulfoxide reductase MsrA</fullName>
        <shortName evidence="5">Protein-methionine-S-oxide reductase</shortName>
        <ecNumber evidence="5">1.8.4.11</ecNumber>
    </recommendedName>
    <alternativeName>
        <fullName evidence="5">Peptide-methionine (S)-S-oxide reductase</fullName>
        <shortName evidence="5">Peptide Met(O) reductase</shortName>
    </alternativeName>
</protein>
<comment type="catalytic activity">
    <reaction evidence="4 5">
        <text>[thioredoxin]-disulfide + L-methionine + H2O = L-methionine (S)-S-oxide + [thioredoxin]-dithiol</text>
        <dbReference type="Rhea" id="RHEA:19993"/>
        <dbReference type="Rhea" id="RHEA-COMP:10698"/>
        <dbReference type="Rhea" id="RHEA-COMP:10700"/>
        <dbReference type="ChEBI" id="CHEBI:15377"/>
        <dbReference type="ChEBI" id="CHEBI:29950"/>
        <dbReference type="ChEBI" id="CHEBI:50058"/>
        <dbReference type="ChEBI" id="CHEBI:57844"/>
        <dbReference type="ChEBI" id="CHEBI:58772"/>
        <dbReference type="EC" id="1.8.4.11"/>
    </reaction>
</comment>